<dbReference type="Pfam" id="PF02782">
    <property type="entry name" value="FGGY_C"/>
    <property type="match status" value="1"/>
</dbReference>
<keyword evidence="2 4" id="KW-0808">Transferase</keyword>
<evidence type="ECO:0000256" key="2">
    <source>
        <dbReference type="ARBA" id="ARBA00022679"/>
    </source>
</evidence>
<dbReference type="SUPFAM" id="SSF53067">
    <property type="entry name" value="Actin-like ATPase domain"/>
    <property type="match status" value="2"/>
</dbReference>
<comment type="caution">
    <text evidence="7">The sequence shown here is derived from an EMBL/GenBank/DDBJ whole genome shotgun (WGS) entry which is preliminary data.</text>
</comment>
<dbReference type="InterPro" id="IPR000577">
    <property type="entry name" value="Carb_kinase_FGGY"/>
</dbReference>
<organism evidence="7 8">
    <name type="scientific">Blautia faecis</name>
    <dbReference type="NCBI Taxonomy" id="871665"/>
    <lineage>
        <taxon>Bacteria</taxon>
        <taxon>Bacillati</taxon>
        <taxon>Bacillota</taxon>
        <taxon>Clostridia</taxon>
        <taxon>Lachnospirales</taxon>
        <taxon>Lachnospiraceae</taxon>
        <taxon>Blautia</taxon>
    </lineage>
</organism>
<dbReference type="Proteomes" id="UP001644719">
    <property type="component" value="Unassembled WGS sequence"/>
</dbReference>
<feature type="domain" description="Carbohydrate kinase FGGY N-terminal" evidence="5">
    <location>
        <begin position="3"/>
        <end position="246"/>
    </location>
</feature>
<sequence>MKIYIGCDVGTSSTKAVAVDENGKVLAEGSKKYTFIQKHNNWAEQEPDVWLDGAVESIKAVIGQIDEACIERICISALYAGTGAMLDENMNSIRPALIWLDRRAEKESAWAQENLADKIAEVTDNGIDSYFGYIKLLWVKNNEPENWKKLRWVLPANSYIVYRMTGKLMVDYSSAGNFGGIYDYRNHCWSEEMCGLLGIPFETMPTEFCKPYDIVGMINEEFSKKLGLKHEVELCAGTIDCISSMLSANAVKPGDNAAVLGTSLNWGVLHTGLSGDPQIVSMPYAIDPEDISYTYAGASTAGALPRWFVNNFCGGDGAAEYAEIEKGIIDADIPPGSDGLVILPYFMGERSPIWDQNATGVFFGMTLAHKKTHVYHAILEAVGYSLRDMNDSMNLDNERIEKIVLVGGGSRSMIWKQILADIMGLPVLTPINPVEAPLGDAFMAAKAGKESIDFTQISEWIEFNEAVMPDMKKHNAYNEYFKVYKALYENLKDTMSIRANILNDTNL</sequence>
<protein>
    <submittedName>
        <fullName evidence="7">FGGY-family carbohydrate kinase</fullName>
    </submittedName>
</protein>
<dbReference type="EMBL" id="JAAITS010000008">
    <property type="protein sequence ID" value="NSG84672.1"/>
    <property type="molecule type" value="Genomic_DNA"/>
</dbReference>
<evidence type="ECO:0000256" key="1">
    <source>
        <dbReference type="ARBA" id="ARBA00009156"/>
    </source>
</evidence>
<dbReference type="GO" id="GO:0016301">
    <property type="term" value="F:kinase activity"/>
    <property type="evidence" value="ECO:0007669"/>
    <property type="project" value="UniProtKB-KW"/>
</dbReference>
<keyword evidence="3 4" id="KW-0418">Kinase</keyword>
<evidence type="ECO:0000313" key="7">
    <source>
        <dbReference type="EMBL" id="NSG84672.1"/>
    </source>
</evidence>
<feature type="domain" description="Carbohydrate kinase FGGY C-terminal" evidence="6">
    <location>
        <begin position="257"/>
        <end position="447"/>
    </location>
</feature>
<dbReference type="InterPro" id="IPR050406">
    <property type="entry name" value="FGGY_Carb_Kinase"/>
</dbReference>
<dbReference type="PROSITE" id="PS00445">
    <property type="entry name" value="FGGY_KINASES_2"/>
    <property type="match status" value="1"/>
</dbReference>
<evidence type="ECO:0000256" key="4">
    <source>
        <dbReference type="RuleBase" id="RU003733"/>
    </source>
</evidence>
<dbReference type="InterPro" id="IPR018484">
    <property type="entry name" value="FGGY_N"/>
</dbReference>
<gene>
    <name evidence="7" type="ORF">G5B17_04320</name>
</gene>
<evidence type="ECO:0000313" key="8">
    <source>
        <dbReference type="Proteomes" id="UP001644719"/>
    </source>
</evidence>
<dbReference type="InterPro" id="IPR018485">
    <property type="entry name" value="FGGY_C"/>
</dbReference>
<dbReference type="InterPro" id="IPR018483">
    <property type="entry name" value="Carb_kinase_FGGY_CS"/>
</dbReference>
<dbReference type="CDD" id="cd07804">
    <property type="entry name" value="ASKHA_NBD_FGGY_RrXK-like"/>
    <property type="match status" value="1"/>
</dbReference>
<dbReference type="PANTHER" id="PTHR43095">
    <property type="entry name" value="SUGAR KINASE"/>
    <property type="match status" value="1"/>
</dbReference>
<accession>A0ABX2H5C4</accession>
<name>A0ABX2H5C4_9FIRM</name>
<dbReference type="InterPro" id="IPR043129">
    <property type="entry name" value="ATPase_NBD"/>
</dbReference>
<proteinExistence type="inferred from homology"/>
<comment type="similarity">
    <text evidence="1 4">Belongs to the FGGY kinase family.</text>
</comment>
<evidence type="ECO:0000259" key="5">
    <source>
        <dbReference type="Pfam" id="PF00370"/>
    </source>
</evidence>
<evidence type="ECO:0000259" key="6">
    <source>
        <dbReference type="Pfam" id="PF02782"/>
    </source>
</evidence>
<dbReference type="PANTHER" id="PTHR43095:SF5">
    <property type="entry name" value="XYLULOSE KINASE"/>
    <property type="match status" value="1"/>
</dbReference>
<dbReference type="Pfam" id="PF00370">
    <property type="entry name" value="FGGY_N"/>
    <property type="match status" value="1"/>
</dbReference>
<dbReference type="Gene3D" id="3.30.420.40">
    <property type="match status" value="2"/>
</dbReference>
<dbReference type="PIRSF" id="PIRSF000538">
    <property type="entry name" value="GlpK"/>
    <property type="match status" value="1"/>
</dbReference>
<reference evidence="7 8" key="1">
    <citation type="journal article" date="2020" name="Cell Host Microbe">
        <title>Functional and Genomic Variation between Human-Derived Isolates of Lachnospiraceae Reveals Inter- and Intra-Species Diversity.</title>
        <authorList>
            <person name="Sorbara M.T."/>
            <person name="Littmann E.R."/>
            <person name="Fontana E."/>
            <person name="Moody T.U."/>
            <person name="Kohout C.E."/>
            <person name="Gjonbalaj M."/>
            <person name="Eaton V."/>
            <person name="Seok R."/>
            <person name="Leiner I.M."/>
            <person name="Pamer E.G."/>
        </authorList>
    </citation>
    <scope>NUCLEOTIDE SEQUENCE [LARGE SCALE GENOMIC DNA]</scope>
    <source>
        <strain evidence="7 8">MSK.17.74</strain>
    </source>
</reference>
<dbReference type="RefSeq" id="WP_148461492.1">
    <property type="nucleotide sequence ID" value="NZ_JAAITS010000008.1"/>
</dbReference>
<keyword evidence="8" id="KW-1185">Reference proteome</keyword>
<evidence type="ECO:0000256" key="3">
    <source>
        <dbReference type="ARBA" id="ARBA00022777"/>
    </source>
</evidence>